<evidence type="ECO:0000256" key="3">
    <source>
        <dbReference type="ARBA" id="ARBA00022692"/>
    </source>
</evidence>
<feature type="transmembrane region" description="Helical" evidence="7">
    <location>
        <begin position="141"/>
        <end position="162"/>
    </location>
</feature>
<keyword evidence="4 7" id="KW-1133">Transmembrane helix</keyword>
<evidence type="ECO:0000313" key="9">
    <source>
        <dbReference type="EMBL" id="MBZ5736999.1"/>
    </source>
</evidence>
<dbReference type="Pfam" id="PF13515">
    <property type="entry name" value="FUSC_2"/>
    <property type="match status" value="1"/>
</dbReference>
<accession>A0ABS7U7N2</accession>
<comment type="similarity">
    <text evidence="6">Belongs to the YccS/YhfK family.</text>
</comment>
<keyword evidence="5 7" id="KW-0472">Membrane</keyword>
<evidence type="ECO:0000256" key="7">
    <source>
        <dbReference type="SAM" id="Phobius"/>
    </source>
</evidence>
<feature type="transmembrane region" description="Helical" evidence="7">
    <location>
        <begin position="183"/>
        <end position="205"/>
    </location>
</feature>
<organism evidence="9 10">
    <name type="scientific">Nocardioides mangrovi</name>
    <dbReference type="NCBI Taxonomy" id="2874580"/>
    <lineage>
        <taxon>Bacteria</taxon>
        <taxon>Bacillati</taxon>
        <taxon>Actinomycetota</taxon>
        <taxon>Actinomycetes</taxon>
        <taxon>Propionibacteriales</taxon>
        <taxon>Nocardioidaceae</taxon>
        <taxon>Nocardioides</taxon>
    </lineage>
</organism>
<evidence type="ECO:0000256" key="6">
    <source>
        <dbReference type="ARBA" id="ARBA00043993"/>
    </source>
</evidence>
<keyword evidence="10" id="KW-1185">Reference proteome</keyword>
<sequence length="437" mass="45799">MTPAVGAAVRSAAATMAVVLGALVTTLLLGQVTDVPAQASVLAVVLSLMLGRTAERGLHVGLETAAEVVVVSVAASGVAWLLLHARSLGEALLVVGLSIGILARRWSGVVRRAGRVVALPFLALLVTPVPVVAGGGSTGDLFVWSTVAALVAIAWAALTARFRSVDVAAERPPRAGRRRIDTPTRMAVQMFVGLAVALVVGRLLFDDRWAWCVLSAYVVASGNRGRGDVAHKAGLRVVGAVSGTVLATVGVLHVPPGERSTLVVLFVVMAVALVLRHWSYAFWAAGMTAMLSLLHAYYGSFGQSGAEQLRERMVGVLLGSAIGLAAAWWVLPVRTRDVFRARVADCLRAINDQDGSFPDALAALDQLAPTLRAGARSHPRARAQLAAVRALHELDQPPGGAVRRDVGRIRRSMVGRDDPAAEDLAPGLRPVLVALRP</sequence>
<gene>
    <name evidence="9" type="ORF">K8U61_02400</name>
</gene>
<evidence type="ECO:0000259" key="8">
    <source>
        <dbReference type="Pfam" id="PF13515"/>
    </source>
</evidence>
<name>A0ABS7U7N2_9ACTN</name>
<feature type="domain" description="Integral membrane bound transporter" evidence="8">
    <location>
        <begin position="197"/>
        <end position="325"/>
    </location>
</feature>
<dbReference type="InterPro" id="IPR049453">
    <property type="entry name" value="Memb_transporter_dom"/>
</dbReference>
<feature type="transmembrane region" description="Helical" evidence="7">
    <location>
        <begin position="116"/>
        <end position="135"/>
    </location>
</feature>
<evidence type="ECO:0000256" key="2">
    <source>
        <dbReference type="ARBA" id="ARBA00022475"/>
    </source>
</evidence>
<dbReference type="Proteomes" id="UP000780875">
    <property type="component" value="Unassembled WGS sequence"/>
</dbReference>
<keyword evidence="2" id="KW-1003">Cell membrane</keyword>
<comment type="caution">
    <text evidence="9">The sequence shown here is derived from an EMBL/GenBank/DDBJ whole genome shotgun (WGS) entry which is preliminary data.</text>
</comment>
<dbReference type="PANTHER" id="PTHR30509">
    <property type="entry name" value="P-HYDROXYBENZOIC ACID EFFLUX PUMP SUBUNIT-RELATED"/>
    <property type="match status" value="1"/>
</dbReference>
<feature type="transmembrane region" description="Helical" evidence="7">
    <location>
        <begin position="313"/>
        <end position="331"/>
    </location>
</feature>
<comment type="subcellular location">
    <subcellularLocation>
        <location evidence="1">Cell membrane</location>
        <topology evidence="1">Multi-pass membrane protein</topology>
    </subcellularLocation>
</comment>
<dbReference type="EMBL" id="JAIQZJ010000001">
    <property type="protein sequence ID" value="MBZ5736999.1"/>
    <property type="molecule type" value="Genomic_DNA"/>
</dbReference>
<evidence type="ECO:0000256" key="4">
    <source>
        <dbReference type="ARBA" id="ARBA00022989"/>
    </source>
</evidence>
<dbReference type="PANTHER" id="PTHR30509:SF9">
    <property type="entry name" value="MULTIDRUG RESISTANCE PROTEIN MDTO"/>
    <property type="match status" value="1"/>
</dbReference>
<evidence type="ECO:0000256" key="1">
    <source>
        <dbReference type="ARBA" id="ARBA00004651"/>
    </source>
</evidence>
<protein>
    <submittedName>
        <fullName evidence="9">FUSC family protein</fullName>
    </submittedName>
</protein>
<feature type="transmembrane region" description="Helical" evidence="7">
    <location>
        <begin position="233"/>
        <end position="252"/>
    </location>
</feature>
<reference evidence="9 10" key="1">
    <citation type="submission" date="2021-09" db="EMBL/GenBank/DDBJ databases">
        <title>Whole genome sequence of Nocardioides sp. GBK3QG-3.</title>
        <authorList>
            <person name="Tuo L."/>
        </authorList>
    </citation>
    <scope>NUCLEOTIDE SEQUENCE [LARGE SCALE GENOMIC DNA]</scope>
    <source>
        <strain evidence="9 10">GBK3QG-3</strain>
    </source>
</reference>
<evidence type="ECO:0000313" key="10">
    <source>
        <dbReference type="Proteomes" id="UP000780875"/>
    </source>
</evidence>
<feature type="transmembrane region" description="Helical" evidence="7">
    <location>
        <begin position="7"/>
        <end position="29"/>
    </location>
</feature>
<proteinExistence type="inferred from homology"/>
<feature type="transmembrane region" description="Helical" evidence="7">
    <location>
        <begin position="259"/>
        <end position="275"/>
    </location>
</feature>
<keyword evidence="3 7" id="KW-0812">Transmembrane</keyword>
<feature type="transmembrane region" description="Helical" evidence="7">
    <location>
        <begin position="88"/>
        <end position="104"/>
    </location>
</feature>
<dbReference type="RefSeq" id="WP_224121366.1">
    <property type="nucleotide sequence ID" value="NZ_JAIQZJ010000001.1"/>
</dbReference>
<evidence type="ECO:0000256" key="5">
    <source>
        <dbReference type="ARBA" id="ARBA00023136"/>
    </source>
</evidence>